<dbReference type="GO" id="GO:0050660">
    <property type="term" value="F:flavin adenine dinucleotide binding"/>
    <property type="evidence" value="ECO:0007669"/>
    <property type="project" value="InterPro"/>
</dbReference>
<dbReference type="GO" id="GO:0044550">
    <property type="term" value="P:secondary metabolite biosynthetic process"/>
    <property type="evidence" value="ECO:0007669"/>
    <property type="project" value="TreeGrafter"/>
</dbReference>
<evidence type="ECO:0000313" key="4">
    <source>
        <dbReference type="Proteomes" id="UP000800092"/>
    </source>
</evidence>
<accession>A0A6A6GWG1</accession>
<dbReference type="Pfam" id="PF05199">
    <property type="entry name" value="GMC_oxred_C"/>
    <property type="match status" value="1"/>
</dbReference>
<dbReference type="Proteomes" id="UP000800092">
    <property type="component" value="Unassembled WGS sequence"/>
</dbReference>
<dbReference type="PANTHER" id="PTHR11552">
    <property type="entry name" value="GLUCOSE-METHANOL-CHOLINE GMC OXIDOREDUCTASE"/>
    <property type="match status" value="1"/>
</dbReference>
<dbReference type="SUPFAM" id="SSF51905">
    <property type="entry name" value="FAD/NAD(P)-binding domain"/>
    <property type="match status" value="1"/>
</dbReference>
<evidence type="ECO:0000259" key="2">
    <source>
        <dbReference type="Pfam" id="PF05199"/>
    </source>
</evidence>
<dbReference type="SUPFAM" id="SSF54373">
    <property type="entry name" value="FAD-linked reductases, C-terminal domain"/>
    <property type="match status" value="1"/>
</dbReference>
<dbReference type="GO" id="GO:0016614">
    <property type="term" value="F:oxidoreductase activity, acting on CH-OH group of donors"/>
    <property type="evidence" value="ECO:0007669"/>
    <property type="project" value="InterPro"/>
</dbReference>
<evidence type="ECO:0000256" key="1">
    <source>
        <dbReference type="ARBA" id="ARBA00010790"/>
    </source>
</evidence>
<proteinExistence type="inferred from homology"/>
<dbReference type="AlphaFoldDB" id="A0A6A6GWG1"/>
<sequence>MVSGIGPEDKLQSLGIPVIAALSGVGANFSDQPGFGIGYPVNVSKQHQLYSNATYAAEAQETFVQNQTGPLTAFGSNYIAWEHFPESTYANLSSAARAELSNFPADWPDIQYILSGVGIVSNMTGNYIAVGVNLMKATSRGCLTINSTDTAVNPVVDVNWLATSTDQQVAVTGVRRARVFADSFGVISGPEVLPGPSVQSYADILAYIKEAAGPSHHVVGTCKMGKPQDPGAVVDTQCRVLGGIFGLRVVDASTMPLLPPGQPMATVYMLAEKFAVNILSGSSMETAYCIGYFTPGGSLWSRTRTALVSSHDKIMLLLLLLLFQQEVV</sequence>
<comment type="similarity">
    <text evidence="1">Belongs to the GMC oxidoreductase family.</text>
</comment>
<dbReference type="EMBL" id="ML991847">
    <property type="protein sequence ID" value="KAF2230134.1"/>
    <property type="molecule type" value="Genomic_DNA"/>
</dbReference>
<dbReference type="Gene3D" id="3.50.50.60">
    <property type="entry name" value="FAD/NAD(P)-binding domain"/>
    <property type="match status" value="1"/>
</dbReference>
<dbReference type="PANTHER" id="PTHR11552:SF138">
    <property type="entry name" value="DEHYDROGENASE PKFF-RELATED"/>
    <property type="match status" value="1"/>
</dbReference>
<dbReference type="OrthoDB" id="269227at2759"/>
<dbReference type="Gene3D" id="3.30.560.10">
    <property type="entry name" value="Glucose Oxidase, domain 3"/>
    <property type="match status" value="1"/>
</dbReference>
<organism evidence="3 4">
    <name type="scientific">Viridothelium virens</name>
    <name type="common">Speckled blister lichen</name>
    <name type="synonym">Trypethelium virens</name>
    <dbReference type="NCBI Taxonomy" id="1048519"/>
    <lineage>
        <taxon>Eukaryota</taxon>
        <taxon>Fungi</taxon>
        <taxon>Dikarya</taxon>
        <taxon>Ascomycota</taxon>
        <taxon>Pezizomycotina</taxon>
        <taxon>Dothideomycetes</taxon>
        <taxon>Dothideomycetes incertae sedis</taxon>
        <taxon>Trypetheliales</taxon>
        <taxon>Trypetheliaceae</taxon>
        <taxon>Viridothelium</taxon>
    </lineage>
</organism>
<dbReference type="InterPro" id="IPR007867">
    <property type="entry name" value="GMC_OxRtase_C"/>
</dbReference>
<name>A0A6A6GWG1_VIRVR</name>
<reference evidence="3" key="1">
    <citation type="journal article" date="2020" name="Stud. Mycol.">
        <title>101 Dothideomycetes genomes: a test case for predicting lifestyles and emergence of pathogens.</title>
        <authorList>
            <person name="Haridas S."/>
            <person name="Albert R."/>
            <person name="Binder M."/>
            <person name="Bloem J."/>
            <person name="Labutti K."/>
            <person name="Salamov A."/>
            <person name="Andreopoulos B."/>
            <person name="Baker S."/>
            <person name="Barry K."/>
            <person name="Bills G."/>
            <person name="Bluhm B."/>
            <person name="Cannon C."/>
            <person name="Castanera R."/>
            <person name="Culley D."/>
            <person name="Daum C."/>
            <person name="Ezra D."/>
            <person name="Gonzalez J."/>
            <person name="Henrissat B."/>
            <person name="Kuo A."/>
            <person name="Liang C."/>
            <person name="Lipzen A."/>
            <person name="Lutzoni F."/>
            <person name="Magnuson J."/>
            <person name="Mondo S."/>
            <person name="Nolan M."/>
            <person name="Ohm R."/>
            <person name="Pangilinan J."/>
            <person name="Park H.-J."/>
            <person name="Ramirez L."/>
            <person name="Alfaro M."/>
            <person name="Sun H."/>
            <person name="Tritt A."/>
            <person name="Yoshinaga Y."/>
            <person name="Zwiers L.-H."/>
            <person name="Turgeon B."/>
            <person name="Goodwin S."/>
            <person name="Spatafora J."/>
            <person name="Crous P."/>
            <person name="Grigoriev I."/>
        </authorList>
    </citation>
    <scope>NUCLEOTIDE SEQUENCE</scope>
    <source>
        <strain evidence="3">Tuck. ex Michener</strain>
    </source>
</reference>
<keyword evidence="4" id="KW-1185">Reference proteome</keyword>
<dbReference type="InterPro" id="IPR012132">
    <property type="entry name" value="GMC_OxRdtase"/>
</dbReference>
<protein>
    <submittedName>
        <fullName evidence="3">GMC oxidoreductase</fullName>
    </submittedName>
</protein>
<evidence type="ECO:0000313" key="3">
    <source>
        <dbReference type="EMBL" id="KAF2230134.1"/>
    </source>
</evidence>
<gene>
    <name evidence="3" type="ORF">EV356DRAFT_509432</name>
</gene>
<dbReference type="InterPro" id="IPR036188">
    <property type="entry name" value="FAD/NAD-bd_sf"/>
</dbReference>
<feature type="domain" description="Glucose-methanol-choline oxidoreductase C-terminal" evidence="2">
    <location>
        <begin position="138"/>
        <end position="271"/>
    </location>
</feature>